<dbReference type="InterPro" id="IPR016166">
    <property type="entry name" value="FAD-bd_PCMH"/>
</dbReference>
<name>A0A7R9ESE2_9NEOP</name>
<evidence type="ECO:0000256" key="7">
    <source>
        <dbReference type="ARBA" id="ARBA00023002"/>
    </source>
</evidence>
<comment type="subunit">
    <text evidence="3">Homodimer.</text>
</comment>
<evidence type="ECO:0000256" key="11">
    <source>
        <dbReference type="ARBA" id="ARBA00052927"/>
    </source>
</evidence>
<dbReference type="InterPro" id="IPR016169">
    <property type="entry name" value="FAD-bd_PCMH_sub2"/>
</dbReference>
<dbReference type="EMBL" id="OD564996">
    <property type="protein sequence ID" value="CAD7440500.1"/>
    <property type="molecule type" value="Genomic_DNA"/>
</dbReference>
<dbReference type="InterPro" id="IPR040165">
    <property type="entry name" value="Diminuto-like"/>
</dbReference>
<keyword evidence="8" id="KW-0472">Membrane</keyword>
<dbReference type="Pfam" id="PF01565">
    <property type="entry name" value="FAD_binding_4"/>
    <property type="match status" value="1"/>
</dbReference>
<sequence>MVTMGQLTATLDPLGLTIPIVPELDDLTVGGLVMGTGIESSSHKYGLFQHICTSYELVLADGSSVSCSKDENPDLFYAVPWSYGTLGFLTSAEIKIIPAQRYVRLEYHPYHSLEDIVKAFETESRRPDNHFVECLMFAKDQAVVMTGTMENGCEPDKVNRHKLLFSDIVNRVLFGPHKEQQLNVISKWYKPWFFTHVRGFLKRGHGTEYIPLRDYYHRHTRPLFWEAEVRMLH</sequence>
<protein>
    <recommendedName>
        <fullName evidence="4">Delta(24)-sterol reductase</fullName>
        <ecNumber evidence="4">1.3.1.72</ecNumber>
    </recommendedName>
</protein>
<dbReference type="GO" id="GO:0050614">
    <property type="term" value="F:Delta24-sterol reductase activity"/>
    <property type="evidence" value="ECO:0007669"/>
    <property type="project" value="UniProtKB-EC"/>
</dbReference>
<accession>A0A7R9ESE2</accession>
<organism evidence="13">
    <name type="scientific">Timema bartmani</name>
    <dbReference type="NCBI Taxonomy" id="61472"/>
    <lineage>
        <taxon>Eukaryota</taxon>
        <taxon>Metazoa</taxon>
        <taxon>Ecdysozoa</taxon>
        <taxon>Arthropoda</taxon>
        <taxon>Hexapoda</taxon>
        <taxon>Insecta</taxon>
        <taxon>Pterygota</taxon>
        <taxon>Neoptera</taxon>
        <taxon>Polyneoptera</taxon>
        <taxon>Phasmatodea</taxon>
        <taxon>Timematodea</taxon>
        <taxon>Timematoidea</taxon>
        <taxon>Timematidae</taxon>
        <taxon>Timema</taxon>
    </lineage>
</organism>
<comment type="catalytic activity">
    <reaction evidence="10">
        <text>lanosterol + NADPH + H(+) = 24,25-dihydrolanosterol + NADP(+)</text>
        <dbReference type="Rhea" id="RHEA:33919"/>
        <dbReference type="ChEBI" id="CHEBI:15378"/>
        <dbReference type="ChEBI" id="CHEBI:16521"/>
        <dbReference type="ChEBI" id="CHEBI:28113"/>
        <dbReference type="ChEBI" id="CHEBI:57783"/>
        <dbReference type="ChEBI" id="CHEBI:58349"/>
    </reaction>
    <physiologicalReaction direction="left-to-right" evidence="10">
        <dbReference type="Rhea" id="RHEA:33920"/>
    </physiologicalReaction>
</comment>
<evidence type="ECO:0000256" key="1">
    <source>
        <dbReference type="ARBA" id="ARBA00004167"/>
    </source>
</evidence>
<dbReference type="InterPro" id="IPR036318">
    <property type="entry name" value="FAD-bd_PCMH-like_sf"/>
</dbReference>
<keyword evidence="6" id="KW-1133">Transmembrane helix</keyword>
<comment type="catalytic activity">
    <reaction evidence="11">
        <text>5alpha-cholest-8-en-3beta-ol + NADP(+) = zymosterol + NADPH + H(+)</text>
        <dbReference type="Rhea" id="RHEA:36399"/>
        <dbReference type="ChEBI" id="CHEBI:15378"/>
        <dbReference type="ChEBI" id="CHEBI:16608"/>
        <dbReference type="ChEBI" id="CHEBI:18252"/>
        <dbReference type="ChEBI" id="CHEBI:57783"/>
        <dbReference type="ChEBI" id="CHEBI:58349"/>
        <dbReference type="EC" id="1.3.1.72"/>
    </reaction>
    <physiologicalReaction direction="right-to-left" evidence="11">
        <dbReference type="Rhea" id="RHEA:36401"/>
    </physiologicalReaction>
</comment>
<feature type="domain" description="FAD-binding PCMH-type" evidence="12">
    <location>
        <begin position="1"/>
        <end position="99"/>
    </location>
</feature>
<dbReference type="GO" id="GO:0071949">
    <property type="term" value="F:FAD binding"/>
    <property type="evidence" value="ECO:0007669"/>
    <property type="project" value="InterPro"/>
</dbReference>
<dbReference type="GO" id="GO:0000246">
    <property type="term" value="F:Delta24(24-1) sterol reductase activity"/>
    <property type="evidence" value="ECO:0007669"/>
    <property type="project" value="TreeGrafter"/>
</dbReference>
<keyword evidence="9" id="KW-0576">Peroxisome</keyword>
<evidence type="ECO:0000256" key="3">
    <source>
        <dbReference type="ARBA" id="ARBA00011738"/>
    </source>
</evidence>
<dbReference type="PANTHER" id="PTHR10801">
    <property type="entry name" value="24-DEHYDROCHOLESTEROL REDUCTASE"/>
    <property type="match status" value="1"/>
</dbReference>
<evidence type="ECO:0000313" key="13">
    <source>
        <dbReference type="EMBL" id="CAD7440500.1"/>
    </source>
</evidence>
<evidence type="ECO:0000259" key="12">
    <source>
        <dbReference type="PROSITE" id="PS51387"/>
    </source>
</evidence>
<proteinExistence type="predicted"/>
<keyword evidence="7" id="KW-0560">Oxidoreductase</keyword>
<dbReference type="PANTHER" id="PTHR10801:SF0">
    <property type="entry name" value="DELTA(24)-STEROL REDUCTASE"/>
    <property type="match status" value="1"/>
</dbReference>
<reference evidence="13" key="1">
    <citation type="submission" date="2020-11" db="EMBL/GenBank/DDBJ databases">
        <authorList>
            <person name="Tran Van P."/>
        </authorList>
    </citation>
    <scope>NUCLEOTIDE SEQUENCE</scope>
</reference>
<evidence type="ECO:0000256" key="6">
    <source>
        <dbReference type="ARBA" id="ARBA00022989"/>
    </source>
</evidence>
<evidence type="ECO:0000256" key="10">
    <source>
        <dbReference type="ARBA" id="ARBA00051033"/>
    </source>
</evidence>
<dbReference type="EC" id="1.3.1.72" evidence="4"/>
<evidence type="ECO:0000256" key="2">
    <source>
        <dbReference type="ARBA" id="ARBA00004275"/>
    </source>
</evidence>
<dbReference type="InterPro" id="IPR006094">
    <property type="entry name" value="Oxid_FAD_bind_N"/>
</dbReference>
<dbReference type="AlphaFoldDB" id="A0A7R9ESE2"/>
<dbReference type="SUPFAM" id="SSF56176">
    <property type="entry name" value="FAD-binding/transporter-associated domain-like"/>
    <property type="match status" value="1"/>
</dbReference>
<gene>
    <name evidence="13" type="ORF">TBIB3V08_LOCUS3004</name>
</gene>
<dbReference type="GO" id="GO:0008202">
    <property type="term" value="P:steroid metabolic process"/>
    <property type="evidence" value="ECO:0007669"/>
    <property type="project" value="TreeGrafter"/>
</dbReference>
<evidence type="ECO:0000256" key="8">
    <source>
        <dbReference type="ARBA" id="ARBA00023136"/>
    </source>
</evidence>
<evidence type="ECO:0000256" key="4">
    <source>
        <dbReference type="ARBA" id="ARBA00012405"/>
    </source>
</evidence>
<dbReference type="GO" id="GO:0016020">
    <property type="term" value="C:membrane"/>
    <property type="evidence" value="ECO:0007669"/>
    <property type="project" value="UniProtKB-SubCell"/>
</dbReference>
<evidence type="ECO:0000256" key="9">
    <source>
        <dbReference type="ARBA" id="ARBA00023140"/>
    </source>
</evidence>
<dbReference type="FunFam" id="3.30.465.10:FF:000006">
    <property type="entry name" value="Delta(24)-sterol reductase"/>
    <property type="match status" value="1"/>
</dbReference>
<comment type="subcellular location">
    <subcellularLocation>
        <location evidence="1">Membrane</location>
        <topology evidence="1">Single-pass membrane protein</topology>
    </subcellularLocation>
    <subcellularLocation>
        <location evidence="2">Peroxisome</location>
    </subcellularLocation>
</comment>
<dbReference type="GO" id="GO:0005777">
    <property type="term" value="C:peroxisome"/>
    <property type="evidence" value="ECO:0007669"/>
    <property type="project" value="UniProtKB-SubCell"/>
</dbReference>
<keyword evidence="5" id="KW-0812">Transmembrane</keyword>
<evidence type="ECO:0000256" key="5">
    <source>
        <dbReference type="ARBA" id="ARBA00022692"/>
    </source>
</evidence>
<dbReference type="Gene3D" id="3.30.465.10">
    <property type="match status" value="1"/>
</dbReference>
<dbReference type="PROSITE" id="PS51387">
    <property type="entry name" value="FAD_PCMH"/>
    <property type="match status" value="1"/>
</dbReference>